<keyword evidence="2" id="KW-1185">Reference proteome</keyword>
<evidence type="ECO:0000313" key="2">
    <source>
        <dbReference type="Proteomes" id="UP000613177"/>
    </source>
</evidence>
<dbReference type="AlphaFoldDB" id="A0A8H7SVU7"/>
<organism evidence="1 2">
    <name type="scientific">Thamnidium elegans</name>
    <dbReference type="NCBI Taxonomy" id="101142"/>
    <lineage>
        <taxon>Eukaryota</taxon>
        <taxon>Fungi</taxon>
        <taxon>Fungi incertae sedis</taxon>
        <taxon>Mucoromycota</taxon>
        <taxon>Mucoromycotina</taxon>
        <taxon>Mucoromycetes</taxon>
        <taxon>Mucorales</taxon>
        <taxon>Mucorineae</taxon>
        <taxon>Mucoraceae</taxon>
        <taxon>Thamnidium</taxon>
    </lineage>
</organism>
<protein>
    <submittedName>
        <fullName evidence="1">Uncharacterized protein</fullName>
    </submittedName>
</protein>
<reference evidence="1" key="1">
    <citation type="submission" date="2021-01" db="EMBL/GenBank/DDBJ databases">
        <title>Metabolic potential, ecology and presence of endohyphal bacteria is reflected in genomic diversity of Mucoromycotina.</title>
        <authorList>
            <person name="Muszewska A."/>
            <person name="Okrasinska A."/>
            <person name="Steczkiewicz K."/>
            <person name="Drgas O."/>
            <person name="Orlowska M."/>
            <person name="Perlinska-Lenart U."/>
            <person name="Aleksandrzak-Piekarczyk T."/>
            <person name="Szatraj K."/>
            <person name="Zielenkiewicz U."/>
            <person name="Pilsyk S."/>
            <person name="Malc E."/>
            <person name="Mieczkowski P."/>
            <person name="Kruszewska J.S."/>
            <person name="Biernat P."/>
            <person name="Pawlowska J."/>
        </authorList>
    </citation>
    <scope>NUCLEOTIDE SEQUENCE</scope>
    <source>
        <strain evidence="1">WA0000018081</strain>
    </source>
</reference>
<accession>A0A8H7SVU7</accession>
<evidence type="ECO:0000313" key="1">
    <source>
        <dbReference type="EMBL" id="KAG2235338.1"/>
    </source>
</evidence>
<sequence length="280" mass="32391">MTEIGRIILPEALSCLHSFITLKNIQDDQDTELNFSNDDINQATLCKTFKVHSSDLQFRSGVKTSLMKSEKLKKQTEAGKVVMNIERSFIDMNIEKAKNINEVDDMMNIKYKHRDDLRKFIIQTRKSNKALEESKIGRDEIITTVRDGKIRALLSNVKTNYGNTFDVARLEEDMYLKFSLEPLLNTLFRNKDDVSIFLKRHPFSGLARLADELTSFMVPDECVFRHLNFPFGSSRMASSAYQKWPIRNSAFNDTASIKQTGRLPYLKFENKLRTFRPQGL</sequence>
<name>A0A8H7SVU7_9FUNG</name>
<dbReference type="EMBL" id="JAEPRE010000034">
    <property type="protein sequence ID" value="KAG2235338.1"/>
    <property type="molecule type" value="Genomic_DNA"/>
</dbReference>
<comment type="caution">
    <text evidence="1">The sequence shown here is derived from an EMBL/GenBank/DDBJ whole genome shotgun (WGS) entry which is preliminary data.</text>
</comment>
<gene>
    <name evidence="1" type="ORF">INT48_004957</name>
</gene>
<dbReference type="Proteomes" id="UP000613177">
    <property type="component" value="Unassembled WGS sequence"/>
</dbReference>
<proteinExistence type="predicted"/>